<name>A0ABV9XDI5_9ACTN</name>
<dbReference type="RefSeq" id="WP_345690594.1">
    <property type="nucleotide sequence ID" value="NZ_BAABIT010000001.1"/>
</dbReference>
<keyword evidence="4" id="KW-1185">Reference proteome</keyword>
<sequence>MSGPFPGPGGGHVSDNAFHGSANVQAGGANFQNINHYPPPSRSVWPAVGGVLSVVLAAAAGALLVALKFGDDPDDRGGGQAREPAPASVPALAPGTSGPAAAPRTTPPSTPPAPRTGTEDAADRVQWTGTLRITEEGPRLDERPPVKYSYLRDVWLAQTDPAVLQGSDWSVNSTNLALWQGSTAPTRKDCAELVSTQGIDQVEVGRGTVVCVRTMYGRTAVLTVVSVSSSLRQGVLAEARVWSETETPETF</sequence>
<feature type="transmembrane region" description="Helical" evidence="2">
    <location>
        <begin position="44"/>
        <end position="67"/>
    </location>
</feature>
<keyword evidence="2" id="KW-0812">Transmembrane</keyword>
<dbReference type="Proteomes" id="UP001595829">
    <property type="component" value="Unassembled WGS sequence"/>
</dbReference>
<evidence type="ECO:0000313" key="3">
    <source>
        <dbReference type="EMBL" id="MFC5022728.1"/>
    </source>
</evidence>
<accession>A0ABV9XDI5</accession>
<feature type="compositionally biased region" description="Pro residues" evidence="1">
    <location>
        <begin position="105"/>
        <end position="114"/>
    </location>
</feature>
<dbReference type="EMBL" id="JBHSJD010000007">
    <property type="protein sequence ID" value="MFC5022728.1"/>
    <property type="molecule type" value="Genomic_DNA"/>
</dbReference>
<reference evidence="4" key="1">
    <citation type="journal article" date="2019" name="Int. J. Syst. Evol. Microbiol.">
        <title>The Global Catalogue of Microorganisms (GCM) 10K type strain sequencing project: providing services to taxonomists for standard genome sequencing and annotation.</title>
        <authorList>
            <consortium name="The Broad Institute Genomics Platform"/>
            <consortium name="The Broad Institute Genome Sequencing Center for Infectious Disease"/>
            <person name="Wu L."/>
            <person name="Ma J."/>
        </authorList>
    </citation>
    <scope>NUCLEOTIDE SEQUENCE [LARGE SCALE GENOMIC DNA]</scope>
    <source>
        <strain evidence="4">CGMCC 4.1648</strain>
    </source>
</reference>
<gene>
    <name evidence="3" type="ORF">ACFPM3_11355</name>
</gene>
<feature type="region of interest" description="Disordered" evidence="1">
    <location>
        <begin position="1"/>
        <end position="21"/>
    </location>
</feature>
<evidence type="ECO:0000256" key="2">
    <source>
        <dbReference type="SAM" id="Phobius"/>
    </source>
</evidence>
<comment type="caution">
    <text evidence="3">The sequence shown here is derived from an EMBL/GenBank/DDBJ whole genome shotgun (WGS) entry which is preliminary data.</text>
</comment>
<proteinExistence type="predicted"/>
<evidence type="ECO:0008006" key="5">
    <source>
        <dbReference type="Google" id="ProtNLM"/>
    </source>
</evidence>
<protein>
    <recommendedName>
        <fullName evidence="5">Serine/threonine protein kinase</fullName>
    </recommendedName>
</protein>
<evidence type="ECO:0000256" key="1">
    <source>
        <dbReference type="SAM" id="MobiDB-lite"/>
    </source>
</evidence>
<feature type="compositionally biased region" description="Low complexity" evidence="1">
    <location>
        <begin position="90"/>
        <end position="104"/>
    </location>
</feature>
<keyword evidence="2" id="KW-0472">Membrane</keyword>
<organism evidence="3 4">
    <name type="scientific">Streptomyces coeruleoprunus</name>
    <dbReference type="NCBI Taxonomy" id="285563"/>
    <lineage>
        <taxon>Bacteria</taxon>
        <taxon>Bacillati</taxon>
        <taxon>Actinomycetota</taxon>
        <taxon>Actinomycetes</taxon>
        <taxon>Kitasatosporales</taxon>
        <taxon>Streptomycetaceae</taxon>
        <taxon>Streptomyces</taxon>
    </lineage>
</organism>
<evidence type="ECO:0000313" key="4">
    <source>
        <dbReference type="Proteomes" id="UP001595829"/>
    </source>
</evidence>
<feature type="region of interest" description="Disordered" evidence="1">
    <location>
        <begin position="74"/>
        <end position="139"/>
    </location>
</feature>
<keyword evidence="2" id="KW-1133">Transmembrane helix</keyword>